<sequence length="300" mass="34048">MEQIPQVNIKSRVKKYLAIAVIYTTVAVLASETKDKDKDKPDPALKCAGGYGNEYQLNMLNENLFCTEHAGRTCCNLNDTLKIKAKVGFAKVKSDVSDQCMAFTAKALCSHCDGDMGLGKLNGVCQSYCEQWYNVCQNEYFDPYVNQNENLPFCKKDSLICSAVNDVVDADPIKFCKMMGVKVQDELSESCFNGVSSSSRLGNLKRKIEPSQSSSTIETIGKNTLDLIKKYLLRAARLIVTNSYFERFVEFMCLVILLALVWFGYKWFCSKKSRKQPQRLNKALYEEIQRKRISKLDRNK</sequence>
<keyword evidence="2" id="KW-1015">Disulfide bond</keyword>
<accession>A0A078A8F8</accession>
<dbReference type="PANTHER" id="PTHR37390:SF1">
    <property type="entry name" value="FOLATE-BINDING PROTEIN 1"/>
    <property type="match status" value="1"/>
</dbReference>
<keyword evidence="6" id="KW-1185">Reference proteome</keyword>
<keyword evidence="3" id="KW-1133">Transmembrane helix</keyword>
<organism evidence="5 6">
    <name type="scientific">Stylonychia lemnae</name>
    <name type="common">Ciliate</name>
    <dbReference type="NCBI Taxonomy" id="5949"/>
    <lineage>
        <taxon>Eukaryota</taxon>
        <taxon>Sar</taxon>
        <taxon>Alveolata</taxon>
        <taxon>Ciliophora</taxon>
        <taxon>Intramacronucleata</taxon>
        <taxon>Spirotrichea</taxon>
        <taxon>Stichotrichia</taxon>
        <taxon>Sporadotrichida</taxon>
        <taxon>Oxytrichidae</taxon>
        <taxon>Stylonychinae</taxon>
        <taxon>Stylonychia</taxon>
    </lineage>
</organism>
<proteinExistence type="predicted"/>
<feature type="domain" description="Folate receptor-like" evidence="4">
    <location>
        <begin position="61"/>
        <end position="184"/>
    </location>
</feature>
<dbReference type="AlphaFoldDB" id="A0A078A8F8"/>
<evidence type="ECO:0000259" key="4">
    <source>
        <dbReference type="Pfam" id="PF03024"/>
    </source>
</evidence>
<evidence type="ECO:0000256" key="2">
    <source>
        <dbReference type="ARBA" id="ARBA00023157"/>
    </source>
</evidence>
<dbReference type="EMBL" id="CCKQ01006525">
    <property type="protein sequence ID" value="CDW77852.1"/>
    <property type="molecule type" value="Genomic_DNA"/>
</dbReference>
<dbReference type="Pfam" id="PF03024">
    <property type="entry name" value="Folate_rec"/>
    <property type="match status" value="1"/>
</dbReference>
<evidence type="ECO:0000313" key="6">
    <source>
        <dbReference type="Proteomes" id="UP000039865"/>
    </source>
</evidence>
<evidence type="ECO:0000313" key="5">
    <source>
        <dbReference type="EMBL" id="CDW77852.1"/>
    </source>
</evidence>
<dbReference type="InterPro" id="IPR018143">
    <property type="entry name" value="Folate_rcpt-like"/>
</dbReference>
<dbReference type="Proteomes" id="UP000039865">
    <property type="component" value="Unassembled WGS sequence"/>
</dbReference>
<dbReference type="PANTHER" id="PTHR37390">
    <property type="entry name" value="OS02G0592500 PROTEIN"/>
    <property type="match status" value="1"/>
</dbReference>
<dbReference type="InterPro" id="IPR053305">
    <property type="entry name" value="Folate-binding_rcpt-like"/>
</dbReference>
<evidence type="ECO:0000256" key="3">
    <source>
        <dbReference type="SAM" id="Phobius"/>
    </source>
</evidence>
<gene>
    <name evidence="5" type="primary">Contig12797.g13655</name>
    <name evidence="5" type="ORF">STYLEM_6818</name>
</gene>
<dbReference type="InParanoid" id="A0A078A8F8"/>
<feature type="transmembrane region" description="Helical" evidence="3">
    <location>
        <begin position="248"/>
        <end position="269"/>
    </location>
</feature>
<keyword evidence="3" id="KW-0472">Membrane</keyword>
<reference evidence="5 6" key="1">
    <citation type="submission" date="2014-06" db="EMBL/GenBank/DDBJ databases">
        <authorList>
            <person name="Swart Estienne"/>
        </authorList>
    </citation>
    <scope>NUCLEOTIDE SEQUENCE [LARGE SCALE GENOMIC DNA]</scope>
    <source>
        <strain evidence="5 6">130c</strain>
    </source>
</reference>
<keyword evidence="1" id="KW-0732">Signal</keyword>
<name>A0A078A8F8_STYLE</name>
<protein>
    <recommendedName>
        <fullName evidence="4">Folate receptor-like domain-containing protein</fullName>
    </recommendedName>
</protein>
<dbReference type="OrthoDB" id="567542at2759"/>
<evidence type="ECO:0000256" key="1">
    <source>
        <dbReference type="ARBA" id="ARBA00022729"/>
    </source>
</evidence>
<keyword evidence="3" id="KW-0812">Transmembrane</keyword>